<dbReference type="OrthoDB" id="4087444at2"/>
<accession>A0A2N8TPC7</accession>
<organism evidence="1 2">
    <name type="scientific">Streptomyces cahuitamycinicus</name>
    <dbReference type="NCBI Taxonomy" id="2070367"/>
    <lineage>
        <taxon>Bacteria</taxon>
        <taxon>Bacillati</taxon>
        <taxon>Actinomycetota</taxon>
        <taxon>Actinomycetes</taxon>
        <taxon>Kitasatosporales</taxon>
        <taxon>Streptomycetaceae</taxon>
        <taxon>Streptomyces</taxon>
    </lineage>
</organism>
<dbReference type="EMBL" id="POUC01000117">
    <property type="protein sequence ID" value="PNG20882.1"/>
    <property type="molecule type" value="Genomic_DNA"/>
</dbReference>
<comment type="caution">
    <text evidence="1">The sequence shown here is derived from an EMBL/GenBank/DDBJ whole genome shotgun (WGS) entry which is preliminary data.</text>
</comment>
<reference evidence="1 2" key="1">
    <citation type="submission" date="2018-01" db="EMBL/GenBank/DDBJ databases">
        <title>Draft genome sequence of Streptomyces sp. 13K301.</title>
        <authorList>
            <person name="Sahin N."/>
            <person name="Saygin H."/>
            <person name="Ay H."/>
        </authorList>
    </citation>
    <scope>NUCLEOTIDE SEQUENCE [LARGE SCALE GENOMIC DNA]</scope>
    <source>
        <strain evidence="1 2">13K301</strain>
    </source>
</reference>
<keyword evidence="2" id="KW-1185">Reference proteome</keyword>
<sequence length="205" mass="23104">MSEHFFPVIDIEYIDPYPWTVIPPRDGAVGPFEEWDDIQAWCREEAEDLWLDRELDPGPNGIDFVADTLAQCAEAFSPPGTDHWLFLHRDHPTDLPLPVFAAIGPSSGPREETLRTLTMADEPQAVEPTVVKSFKAKRLGEGLTSFRYANQDVAPHVLACARYAWRVEEHGADVVMWTATEDIARIMHAAQDLEQLAHQLAVYNP</sequence>
<gene>
    <name evidence="1" type="ORF">C1J00_17735</name>
</gene>
<protein>
    <submittedName>
        <fullName evidence="1">Uncharacterized protein</fullName>
    </submittedName>
</protein>
<evidence type="ECO:0000313" key="2">
    <source>
        <dbReference type="Proteomes" id="UP000235943"/>
    </source>
</evidence>
<dbReference type="RefSeq" id="WP_102910055.1">
    <property type="nucleotide sequence ID" value="NZ_POUC01000117.1"/>
</dbReference>
<name>A0A2N8TPC7_9ACTN</name>
<dbReference type="Proteomes" id="UP000235943">
    <property type="component" value="Unassembled WGS sequence"/>
</dbReference>
<dbReference type="AlphaFoldDB" id="A0A2N8TPC7"/>
<proteinExistence type="predicted"/>
<evidence type="ECO:0000313" key="1">
    <source>
        <dbReference type="EMBL" id="PNG20882.1"/>
    </source>
</evidence>